<dbReference type="PROSITE" id="PS50850">
    <property type="entry name" value="MFS"/>
    <property type="match status" value="1"/>
</dbReference>
<keyword evidence="6 10" id="KW-0472">Membrane</keyword>
<feature type="domain" description="Major facilitator superfamily (MFS) profile" evidence="11">
    <location>
        <begin position="46"/>
        <end position="477"/>
    </location>
</feature>
<evidence type="ECO:0000256" key="7">
    <source>
        <dbReference type="ARBA" id="ARBA00049119"/>
    </source>
</evidence>
<keyword evidence="3 8" id="KW-0813">Transport</keyword>
<dbReference type="GO" id="GO:0016020">
    <property type="term" value="C:membrane"/>
    <property type="evidence" value="ECO:0007669"/>
    <property type="project" value="UniProtKB-SubCell"/>
</dbReference>
<comment type="similarity">
    <text evidence="2 8">Belongs to the major facilitator superfamily. Sugar transporter (TC 2.A.1.1) family.</text>
</comment>
<sequence length="569" mass="62001">MDPSVTEKHRTIGIPVAAGDDEPRQSSVGGDTAVGDGFQTPPVDTSYTATLQPSRLRGFRLTAMVTFVAGTGFTLFGYDQAGGFAGSRSSTLQSLLVAIYELGCMAGALSNLYVGDRLGRRHTITLGGCIMVVGAILQTASVNYAMMLVARVITGVGNGLLTSTVPSYQSECAKPHRRGQLVLFEGSLITFGIMISYWLDLGFYFTSGSISWRFPIAFQILFAVMMIVCMGRHAESLAVLAALDDKPVDDREVLQTWHGICDAVAAEEEGGFSFKMLFQNGKQQHFRRTLLGILAQCFQQISGINLITYYLNSVLEGMGLDGKLSRIISGVNGTCYFLTSLFAILIIERAGRRPLMLWMAAAQAGTMAVLAGLYTIEHAGNRAAQGVSVLCLFLFNTFFSIGWLGMTWLYPAEVTPLRIRAPANALSTASNWIFNFFVVMATGPMFNGIGLGTYALFAALNAVVIWPVVYFYFPETKKWSLEEVPRHHLRPRARPGQESVWVSKSGDIPHAGSREAEAILGRSSNPDMSEKAAQAHRVHSRRHSHGGGVKRVISRKGEARHDENVANRV</sequence>
<feature type="transmembrane region" description="Helical" evidence="10">
    <location>
        <begin position="423"/>
        <end position="442"/>
    </location>
</feature>
<feature type="compositionally biased region" description="Basic residues" evidence="9">
    <location>
        <begin position="534"/>
        <end position="545"/>
    </location>
</feature>
<dbReference type="InterPro" id="IPR005829">
    <property type="entry name" value="Sugar_transporter_CS"/>
</dbReference>
<name>A0A427YD23_9TREE</name>
<dbReference type="InterPro" id="IPR005828">
    <property type="entry name" value="MFS_sugar_transport-like"/>
</dbReference>
<feature type="compositionally biased region" description="Basic and acidic residues" evidence="9">
    <location>
        <begin position="555"/>
        <end position="569"/>
    </location>
</feature>
<dbReference type="EMBL" id="RSCD01000015">
    <property type="protein sequence ID" value="RSH88976.1"/>
    <property type="molecule type" value="Genomic_DNA"/>
</dbReference>
<dbReference type="PANTHER" id="PTHR48022:SF68">
    <property type="entry name" value="MAJOR FACILITATOR SUPERFAMILY (MFS) PROFILE DOMAIN-CONTAINING PROTEIN-RELATED"/>
    <property type="match status" value="1"/>
</dbReference>
<evidence type="ECO:0000256" key="9">
    <source>
        <dbReference type="SAM" id="MobiDB-lite"/>
    </source>
</evidence>
<feature type="transmembrane region" description="Helical" evidence="10">
    <location>
        <begin position="290"/>
        <end position="311"/>
    </location>
</feature>
<evidence type="ECO:0000256" key="4">
    <source>
        <dbReference type="ARBA" id="ARBA00022692"/>
    </source>
</evidence>
<dbReference type="AlphaFoldDB" id="A0A427YD23"/>
<dbReference type="InterPro" id="IPR036259">
    <property type="entry name" value="MFS_trans_sf"/>
</dbReference>
<accession>A0A427YD23</accession>
<evidence type="ECO:0000256" key="8">
    <source>
        <dbReference type="RuleBase" id="RU003346"/>
    </source>
</evidence>
<feature type="transmembrane region" description="Helical" evidence="10">
    <location>
        <begin position="211"/>
        <end position="230"/>
    </location>
</feature>
<dbReference type="PANTHER" id="PTHR48022">
    <property type="entry name" value="PLASTIDIC GLUCOSE TRANSPORTER 4"/>
    <property type="match status" value="1"/>
</dbReference>
<feature type="transmembrane region" description="Helical" evidence="10">
    <location>
        <begin position="181"/>
        <end position="199"/>
    </location>
</feature>
<feature type="compositionally biased region" description="Basic and acidic residues" evidence="9">
    <location>
        <begin position="1"/>
        <end position="10"/>
    </location>
</feature>
<dbReference type="InterPro" id="IPR050360">
    <property type="entry name" value="MFS_Sugar_Transporters"/>
</dbReference>
<evidence type="ECO:0000256" key="3">
    <source>
        <dbReference type="ARBA" id="ARBA00022448"/>
    </source>
</evidence>
<feature type="transmembrane region" description="Helical" evidence="10">
    <location>
        <begin position="61"/>
        <end position="78"/>
    </location>
</feature>
<feature type="transmembrane region" description="Helical" evidence="10">
    <location>
        <begin position="454"/>
        <end position="473"/>
    </location>
</feature>
<dbReference type="Proteomes" id="UP000279259">
    <property type="component" value="Unassembled WGS sequence"/>
</dbReference>
<comment type="subcellular location">
    <subcellularLocation>
        <location evidence="1">Membrane</location>
        <topology evidence="1">Multi-pass membrane protein</topology>
    </subcellularLocation>
</comment>
<dbReference type="Pfam" id="PF00083">
    <property type="entry name" value="Sugar_tr"/>
    <property type="match status" value="1"/>
</dbReference>
<evidence type="ECO:0000313" key="13">
    <source>
        <dbReference type="Proteomes" id="UP000279259"/>
    </source>
</evidence>
<dbReference type="GO" id="GO:0005351">
    <property type="term" value="F:carbohydrate:proton symporter activity"/>
    <property type="evidence" value="ECO:0007669"/>
    <property type="project" value="TreeGrafter"/>
</dbReference>
<dbReference type="SUPFAM" id="SSF103473">
    <property type="entry name" value="MFS general substrate transporter"/>
    <property type="match status" value="1"/>
</dbReference>
<dbReference type="InterPro" id="IPR003663">
    <property type="entry name" value="Sugar/inositol_transpt"/>
</dbReference>
<dbReference type="PRINTS" id="PR00171">
    <property type="entry name" value="SUGRTRNSPORT"/>
</dbReference>
<dbReference type="InterPro" id="IPR020846">
    <property type="entry name" value="MFS_dom"/>
</dbReference>
<dbReference type="OrthoDB" id="2544694at2759"/>
<reference evidence="12 13" key="1">
    <citation type="submission" date="2018-11" db="EMBL/GenBank/DDBJ databases">
        <title>Genome sequence of Saitozyma podzolica DSM 27192.</title>
        <authorList>
            <person name="Aliyu H."/>
            <person name="Gorte O."/>
            <person name="Ochsenreither K."/>
        </authorList>
    </citation>
    <scope>NUCLEOTIDE SEQUENCE [LARGE SCALE GENOMIC DNA]</scope>
    <source>
        <strain evidence="12 13">DSM 27192</strain>
    </source>
</reference>
<dbReference type="Gene3D" id="1.20.1250.20">
    <property type="entry name" value="MFS general substrate transporter like domains"/>
    <property type="match status" value="1"/>
</dbReference>
<feature type="transmembrane region" description="Helical" evidence="10">
    <location>
        <begin position="148"/>
        <end position="169"/>
    </location>
</feature>
<gene>
    <name evidence="12" type="ORF">EHS25_002638</name>
</gene>
<feature type="transmembrane region" description="Helical" evidence="10">
    <location>
        <begin position="124"/>
        <end position="142"/>
    </location>
</feature>
<evidence type="ECO:0000313" key="12">
    <source>
        <dbReference type="EMBL" id="RSH88976.1"/>
    </source>
</evidence>
<evidence type="ECO:0000256" key="6">
    <source>
        <dbReference type="ARBA" id="ARBA00023136"/>
    </source>
</evidence>
<keyword evidence="13" id="KW-1185">Reference proteome</keyword>
<evidence type="ECO:0000256" key="1">
    <source>
        <dbReference type="ARBA" id="ARBA00004141"/>
    </source>
</evidence>
<dbReference type="NCBIfam" id="TIGR00879">
    <property type="entry name" value="SP"/>
    <property type="match status" value="1"/>
</dbReference>
<comment type="caution">
    <text evidence="12">The sequence shown here is derived from an EMBL/GenBank/DDBJ whole genome shotgun (WGS) entry which is preliminary data.</text>
</comment>
<feature type="transmembrane region" description="Helical" evidence="10">
    <location>
        <begin position="387"/>
        <end position="411"/>
    </location>
</feature>
<feature type="region of interest" description="Disordered" evidence="9">
    <location>
        <begin position="521"/>
        <end position="569"/>
    </location>
</feature>
<evidence type="ECO:0000256" key="10">
    <source>
        <dbReference type="SAM" id="Phobius"/>
    </source>
</evidence>
<keyword evidence="5 10" id="KW-1133">Transmembrane helix</keyword>
<feature type="transmembrane region" description="Helical" evidence="10">
    <location>
        <begin position="90"/>
        <end position="112"/>
    </location>
</feature>
<protein>
    <recommendedName>
        <fullName evidence="11">Major facilitator superfamily (MFS) profile domain-containing protein</fullName>
    </recommendedName>
</protein>
<organism evidence="12 13">
    <name type="scientific">Saitozyma podzolica</name>
    <dbReference type="NCBI Taxonomy" id="1890683"/>
    <lineage>
        <taxon>Eukaryota</taxon>
        <taxon>Fungi</taxon>
        <taxon>Dikarya</taxon>
        <taxon>Basidiomycota</taxon>
        <taxon>Agaricomycotina</taxon>
        <taxon>Tremellomycetes</taxon>
        <taxon>Tremellales</taxon>
        <taxon>Trimorphomycetaceae</taxon>
        <taxon>Saitozyma</taxon>
    </lineage>
</organism>
<proteinExistence type="inferred from homology"/>
<dbReference type="PROSITE" id="PS00216">
    <property type="entry name" value="SUGAR_TRANSPORT_1"/>
    <property type="match status" value="1"/>
</dbReference>
<comment type="catalytic activity">
    <reaction evidence="7">
        <text>myo-inositol(out) + H(+)(out) = myo-inositol(in) + H(+)(in)</text>
        <dbReference type="Rhea" id="RHEA:60364"/>
        <dbReference type="ChEBI" id="CHEBI:15378"/>
        <dbReference type="ChEBI" id="CHEBI:17268"/>
    </reaction>
</comment>
<dbReference type="PROSITE" id="PS00217">
    <property type="entry name" value="SUGAR_TRANSPORT_2"/>
    <property type="match status" value="1"/>
</dbReference>
<evidence type="ECO:0000256" key="5">
    <source>
        <dbReference type="ARBA" id="ARBA00022989"/>
    </source>
</evidence>
<evidence type="ECO:0000256" key="2">
    <source>
        <dbReference type="ARBA" id="ARBA00010992"/>
    </source>
</evidence>
<keyword evidence="4 10" id="KW-0812">Transmembrane</keyword>
<feature type="transmembrane region" description="Helical" evidence="10">
    <location>
        <begin position="355"/>
        <end position="375"/>
    </location>
</feature>
<feature type="transmembrane region" description="Helical" evidence="10">
    <location>
        <begin position="327"/>
        <end position="348"/>
    </location>
</feature>
<feature type="region of interest" description="Disordered" evidence="9">
    <location>
        <begin position="1"/>
        <end position="39"/>
    </location>
</feature>
<evidence type="ECO:0000259" key="11">
    <source>
        <dbReference type="PROSITE" id="PS50850"/>
    </source>
</evidence>